<feature type="transmembrane region" description="Helical" evidence="1">
    <location>
        <begin position="45"/>
        <end position="66"/>
    </location>
</feature>
<feature type="signal peptide" evidence="2">
    <location>
        <begin position="1"/>
        <end position="19"/>
    </location>
</feature>
<dbReference type="SUPFAM" id="SSF81321">
    <property type="entry name" value="Family A G protein-coupled receptor-like"/>
    <property type="match status" value="1"/>
</dbReference>
<keyword evidence="2" id="KW-0732">Signal</keyword>
<reference evidence="3" key="1">
    <citation type="submission" date="2020-06" db="EMBL/GenBank/DDBJ databases">
        <title>Draft genome of Bugula neritina, a colonial animal packing powerful symbionts and potential medicines.</title>
        <authorList>
            <person name="Rayko M."/>
        </authorList>
    </citation>
    <scope>NUCLEOTIDE SEQUENCE [LARGE SCALE GENOMIC DNA]</scope>
    <source>
        <strain evidence="3">Kwan_BN1</strain>
    </source>
</reference>
<evidence type="ECO:0000313" key="3">
    <source>
        <dbReference type="EMBL" id="KAF6038893.1"/>
    </source>
</evidence>
<keyword evidence="4" id="KW-1185">Reference proteome</keyword>
<evidence type="ECO:0000313" key="4">
    <source>
        <dbReference type="Proteomes" id="UP000593567"/>
    </source>
</evidence>
<dbReference type="Gene3D" id="1.20.1070.10">
    <property type="entry name" value="Rhodopsin 7-helix transmembrane proteins"/>
    <property type="match status" value="1"/>
</dbReference>
<dbReference type="AlphaFoldDB" id="A0A7J7KKR6"/>
<evidence type="ECO:0000256" key="2">
    <source>
        <dbReference type="SAM" id="SignalP"/>
    </source>
</evidence>
<dbReference type="EMBL" id="VXIV02000333">
    <property type="protein sequence ID" value="KAF6038893.1"/>
    <property type="molecule type" value="Genomic_DNA"/>
</dbReference>
<keyword evidence="1" id="KW-0472">Membrane</keyword>
<evidence type="ECO:0008006" key="5">
    <source>
        <dbReference type="Google" id="ProtNLM"/>
    </source>
</evidence>
<feature type="chain" id="PRO_5029573222" description="G-protein coupled receptors family 1 profile domain-containing protein" evidence="2">
    <location>
        <begin position="20"/>
        <end position="171"/>
    </location>
</feature>
<organism evidence="3 4">
    <name type="scientific">Bugula neritina</name>
    <name type="common">Brown bryozoan</name>
    <name type="synonym">Sertularia neritina</name>
    <dbReference type="NCBI Taxonomy" id="10212"/>
    <lineage>
        <taxon>Eukaryota</taxon>
        <taxon>Metazoa</taxon>
        <taxon>Spiralia</taxon>
        <taxon>Lophotrochozoa</taxon>
        <taxon>Bryozoa</taxon>
        <taxon>Gymnolaemata</taxon>
        <taxon>Cheilostomatida</taxon>
        <taxon>Flustrina</taxon>
        <taxon>Buguloidea</taxon>
        <taxon>Bugulidae</taxon>
        <taxon>Bugula</taxon>
    </lineage>
</organism>
<evidence type="ECO:0000256" key="1">
    <source>
        <dbReference type="SAM" id="Phobius"/>
    </source>
</evidence>
<keyword evidence="1" id="KW-1133">Transmembrane helix</keyword>
<keyword evidence="1" id="KW-0812">Transmembrane</keyword>
<feature type="transmembrane region" description="Helical" evidence="1">
    <location>
        <begin position="129"/>
        <end position="149"/>
    </location>
</feature>
<accession>A0A7J7KKR6</accession>
<protein>
    <recommendedName>
        <fullName evidence="5">G-protein coupled receptors family 1 profile domain-containing protein</fullName>
    </recommendedName>
</protein>
<gene>
    <name evidence="3" type="ORF">EB796_002800</name>
</gene>
<comment type="caution">
    <text evidence="3">The sequence shown here is derived from an EMBL/GenBank/DDBJ whole genome shotgun (WGS) entry which is preliminary data.</text>
</comment>
<proteinExistence type="predicted"/>
<sequence length="171" mass="19282">MKLFLGLIWIFTFALTTIAIGTDFADYCFGEFGAIPSEPNKLTSFFFGGSITAAFVTSAICLSKAWKELKRMQSRNAAPGQDDLIVKRSAQYIMIVFITLYLSYIPTIISVVCNSVDAIPNSLGYLARWISFFYVTFFSILNTALYFFMTPGYRVHVMNLLKLRNATVRPN</sequence>
<name>A0A7J7KKR6_BUGNE</name>
<feature type="transmembrane region" description="Helical" evidence="1">
    <location>
        <begin position="92"/>
        <end position="109"/>
    </location>
</feature>
<dbReference type="Proteomes" id="UP000593567">
    <property type="component" value="Unassembled WGS sequence"/>
</dbReference>